<evidence type="ECO:0000256" key="1">
    <source>
        <dbReference type="SAM" id="MobiDB-lite"/>
    </source>
</evidence>
<dbReference type="AlphaFoldDB" id="A0A078AVM3"/>
<dbReference type="GO" id="GO:0005770">
    <property type="term" value="C:late endosome"/>
    <property type="evidence" value="ECO:0007669"/>
    <property type="project" value="TreeGrafter"/>
</dbReference>
<dbReference type="PANTHER" id="PTHR24170">
    <property type="entry name" value="ANKYRIN REPEAT DOMAIN-CONTAINING PROTEIN 27"/>
    <property type="match status" value="1"/>
</dbReference>
<dbReference type="GO" id="GO:0045022">
    <property type="term" value="P:early endosome to late endosome transport"/>
    <property type="evidence" value="ECO:0007669"/>
    <property type="project" value="TreeGrafter"/>
</dbReference>
<organism evidence="3 4">
    <name type="scientific">Stylonychia lemnae</name>
    <name type="common">Ciliate</name>
    <dbReference type="NCBI Taxonomy" id="5949"/>
    <lineage>
        <taxon>Eukaryota</taxon>
        <taxon>Sar</taxon>
        <taxon>Alveolata</taxon>
        <taxon>Ciliophora</taxon>
        <taxon>Intramacronucleata</taxon>
        <taxon>Spirotrichea</taxon>
        <taxon>Stichotrichia</taxon>
        <taxon>Sporadotrichida</taxon>
        <taxon>Oxytrichidae</taxon>
        <taxon>Stylonychinae</taxon>
        <taxon>Stylonychia</taxon>
    </lineage>
</organism>
<evidence type="ECO:0000313" key="3">
    <source>
        <dbReference type="EMBL" id="CDW86425.1"/>
    </source>
</evidence>
<dbReference type="Pfam" id="PF02204">
    <property type="entry name" value="VPS9"/>
    <property type="match status" value="1"/>
</dbReference>
<evidence type="ECO:0000259" key="2">
    <source>
        <dbReference type="PROSITE" id="PS51205"/>
    </source>
</evidence>
<name>A0A078AVM3_STYLE</name>
<gene>
    <name evidence="3" type="primary">Contig13034.g13895</name>
    <name evidence="3" type="ORF">STYLEM_15520</name>
</gene>
<dbReference type="InterPro" id="IPR051248">
    <property type="entry name" value="UPF0507/Ank_repeat_27"/>
</dbReference>
<dbReference type="Gene3D" id="1.20.1050.80">
    <property type="entry name" value="VPS9 domain"/>
    <property type="match status" value="1"/>
</dbReference>
<evidence type="ECO:0000313" key="4">
    <source>
        <dbReference type="Proteomes" id="UP000039865"/>
    </source>
</evidence>
<dbReference type="GO" id="GO:0005886">
    <property type="term" value="C:plasma membrane"/>
    <property type="evidence" value="ECO:0007669"/>
    <property type="project" value="TreeGrafter"/>
</dbReference>
<dbReference type="GO" id="GO:0000149">
    <property type="term" value="F:SNARE binding"/>
    <property type="evidence" value="ECO:0007669"/>
    <property type="project" value="TreeGrafter"/>
</dbReference>
<reference evidence="3 4" key="1">
    <citation type="submission" date="2014-06" db="EMBL/GenBank/DDBJ databases">
        <authorList>
            <person name="Swart Estienne"/>
        </authorList>
    </citation>
    <scope>NUCLEOTIDE SEQUENCE [LARGE SCALE GENOMIC DNA]</scope>
    <source>
        <strain evidence="3 4">130c</strain>
    </source>
</reference>
<protein>
    <recommendedName>
        <fullName evidence="2">VPS9 domain-containing protein</fullName>
    </recommendedName>
</protein>
<feature type="domain" description="VPS9" evidence="2">
    <location>
        <begin position="724"/>
        <end position="882"/>
    </location>
</feature>
<dbReference type="PROSITE" id="PS51205">
    <property type="entry name" value="VPS9"/>
    <property type="match status" value="1"/>
</dbReference>
<feature type="compositionally biased region" description="Basic and acidic residues" evidence="1">
    <location>
        <begin position="65"/>
        <end position="76"/>
    </location>
</feature>
<dbReference type="EMBL" id="CCKQ01014631">
    <property type="protein sequence ID" value="CDW86425.1"/>
    <property type="molecule type" value="Genomic_DNA"/>
</dbReference>
<dbReference type="SUPFAM" id="SSF109993">
    <property type="entry name" value="VPS9 domain"/>
    <property type="match status" value="1"/>
</dbReference>
<accession>A0A078AVM3</accession>
<feature type="region of interest" description="Disordered" evidence="1">
    <location>
        <begin position="55"/>
        <end position="77"/>
    </location>
</feature>
<dbReference type="GO" id="GO:0030133">
    <property type="term" value="C:transport vesicle"/>
    <property type="evidence" value="ECO:0007669"/>
    <property type="project" value="TreeGrafter"/>
</dbReference>
<dbReference type="InterPro" id="IPR037191">
    <property type="entry name" value="VPS9_dom_sf"/>
</dbReference>
<dbReference type="GO" id="GO:0097422">
    <property type="term" value="C:tubular endosome"/>
    <property type="evidence" value="ECO:0007669"/>
    <property type="project" value="TreeGrafter"/>
</dbReference>
<dbReference type="GO" id="GO:0005085">
    <property type="term" value="F:guanyl-nucleotide exchange factor activity"/>
    <property type="evidence" value="ECO:0007669"/>
    <property type="project" value="TreeGrafter"/>
</dbReference>
<dbReference type="InParanoid" id="A0A078AVM3"/>
<keyword evidence="4" id="KW-1185">Reference proteome</keyword>
<sequence>MEKNPSFRSVARSDESSSMYRDKSNTVLTQKKDIEKTIQEQSKFYIESQFTLLNSTTNNETSNSPDKRRSMPDESRSSILEENFASQSGGCCLWNIFQRGPRQSMKGKSTIERLNSNQSVRKAQKQKVLPISVTITRQQDKQDVWSVYLLNNLKNLEGLVWADSLMNYMTINENEFLDTKYRSNIYFLNYTKSQMVQTSVQQRQVMMQRKLTETFTREQLDSLKQSFQKHMGIANQSDQTLISNQTTLRDQNQSQNDIEYGNIAASKKGLARQSLETNTRGHRRLISSDTVPDLYENGLADLQTLKNDENKHRFIYDIEDPNNQSDTIEQMDKQTKLLFEVLRSQLFDNKHPLNIIIRRFSFYFVKHYSQQIVYDEKSNDYYILKSLPTGKYDLQFVNEHQRAHIAQNYMDQPDDQNIYFEDMQNEGEKINREQADYLEFNQFQRADHTINSSMRQSFKRGSFAKQMNQFKKEKEVKYKTAQGALAEVKQFLSLMYGICIRFYVTVIKLDILEKMKEDLVETLTRILFCEQMTNLMIAVCRVTTKDEESSLKYKINELQRVKTSHLGLSQFHCLDKHSKIMEVYLKQYNELCISLNKPVIGPDGDVGGSSNSNDEKEFDFEELKDESMIQSMPSVSASKQHSTFRDNFMSTVDNPIMEENEDSDEDDYQIKDLDEEELQKHRERIATVRIHPKKDSRVSVISRPSGAGEPLIQIEPDMFEQSSEDEEEELIGDLGRFSFQERKTIKLDRMVRLKEEIDMRLKQKPYINAVQQIKMIPEYYTPIDKLRCLATVSHSIIESINKFWKGLDVEKDKLTVNGDSILMIYIFITVKARTNVQDLFAHVKYMGEFSTPFVRNTKLGYCLTTLEIALNHILNLTKDDFETKDDCDMFSESSSIWSEKRRTLTRSLRESLSASVRSNSLVIKDDPLGDYFKFEELHRPQ</sequence>
<dbReference type="InterPro" id="IPR003123">
    <property type="entry name" value="VPS9"/>
</dbReference>
<dbReference type="Proteomes" id="UP000039865">
    <property type="component" value="Unassembled WGS sequence"/>
</dbReference>
<dbReference type="PANTHER" id="PTHR24170:SF1">
    <property type="entry name" value="DOMAIN PROTEIN, PUTATIVE (AFU_ORTHOLOGUE AFUA_1G09870)-RELATED"/>
    <property type="match status" value="1"/>
</dbReference>
<feature type="region of interest" description="Disordered" evidence="1">
    <location>
        <begin position="1"/>
        <end position="29"/>
    </location>
</feature>
<dbReference type="OrthoDB" id="288948at2759"/>
<proteinExistence type="predicted"/>
<feature type="compositionally biased region" description="Low complexity" evidence="1">
    <location>
        <begin position="55"/>
        <end position="64"/>
    </location>
</feature>
<dbReference type="GO" id="GO:0005769">
    <property type="term" value="C:early endosome"/>
    <property type="evidence" value="ECO:0007669"/>
    <property type="project" value="TreeGrafter"/>
</dbReference>